<dbReference type="InterPro" id="IPR005232">
    <property type="entry name" value="LarE"/>
</dbReference>
<dbReference type="GO" id="GO:0006163">
    <property type="term" value="P:purine nucleotide metabolic process"/>
    <property type="evidence" value="ECO:0007669"/>
    <property type="project" value="UniProtKB-ARBA"/>
</dbReference>
<dbReference type="GO" id="GO:0016783">
    <property type="term" value="F:sulfurtransferase activity"/>
    <property type="evidence" value="ECO:0007669"/>
    <property type="project" value="InterPro"/>
</dbReference>
<evidence type="ECO:0000313" key="4">
    <source>
        <dbReference type="Proteomes" id="UP000462363"/>
    </source>
</evidence>
<dbReference type="InterPro" id="IPR022310">
    <property type="entry name" value="NAD/GMP_synthase"/>
</dbReference>
<dbReference type="EMBL" id="VUMB01000025">
    <property type="protein sequence ID" value="MSS41056.1"/>
    <property type="molecule type" value="Genomic_DNA"/>
</dbReference>
<protein>
    <submittedName>
        <fullName evidence="3">ATP-dependent sacrificial sulfur transferase LarE</fullName>
    </submittedName>
</protein>
<comment type="caution">
    <text evidence="3">The sequence shown here is derived from an EMBL/GenBank/DDBJ whole genome shotgun (WGS) entry which is preliminary data.</text>
</comment>
<dbReference type="CDD" id="cd01990">
    <property type="entry name" value="LarE-like"/>
    <property type="match status" value="1"/>
</dbReference>
<dbReference type="SUPFAM" id="SSF52402">
    <property type="entry name" value="Adenine nucleotide alpha hydrolases-like"/>
    <property type="match status" value="1"/>
</dbReference>
<dbReference type="PIRSF" id="PIRSF006661">
    <property type="entry name" value="PP-lp_UCP006661"/>
    <property type="match status" value="1"/>
</dbReference>
<dbReference type="Pfam" id="PF02540">
    <property type="entry name" value="NAD_synthase"/>
    <property type="match status" value="1"/>
</dbReference>
<dbReference type="Proteomes" id="UP000462363">
    <property type="component" value="Unassembled WGS sequence"/>
</dbReference>
<dbReference type="Gene3D" id="3.40.50.620">
    <property type="entry name" value="HUPs"/>
    <property type="match status" value="1"/>
</dbReference>
<proteinExistence type="predicted"/>
<feature type="domain" description="NAD/GMP synthase" evidence="2">
    <location>
        <begin position="7"/>
        <end position="90"/>
    </location>
</feature>
<evidence type="ECO:0000256" key="1">
    <source>
        <dbReference type="PIRSR" id="PIRSR006661-1"/>
    </source>
</evidence>
<dbReference type="NCBIfam" id="TIGR00268">
    <property type="entry name" value="ATP-dependent sacrificial sulfur transferase LarE"/>
    <property type="match status" value="1"/>
</dbReference>
<evidence type="ECO:0000259" key="2">
    <source>
        <dbReference type="Pfam" id="PF02540"/>
    </source>
</evidence>
<organism evidence="3 4">
    <name type="scientific">Clostridium scindens (strain JCM 10418 / VPI 12708)</name>
    <dbReference type="NCBI Taxonomy" id="29347"/>
    <lineage>
        <taxon>Bacteria</taxon>
        <taxon>Bacillati</taxon>
        <taxon>Bacillota</taxon>
        <taxon>Clostridia</taxon>
        <taxon>Lachnospirales</taxon>
        <taxon>Lachnospiraceae</taxon>
    </lineage>
</organism>
<dbReference type="AlphaFoldDB" id="A0A844F7F5"/>
<gene>
    <name evidence="3" type="primary">larE</name>
    <name evidence="3" type="ORF">FYJ37_12015</name>
</gene>
<name>A0A844F7F5_CLOSV</name>
<dbReference type="InterPro" id="IPR052188">
    <property type="entry name" value="Ni-pincer_cofactor_biosynth"/>
</dbReference>
<sequence>MKRNEEKMQCLRRQMEGYAKKDVIVAFSGGVDSSLLLKLACEAALKSNRKVYAVFLHTAMHPSGDAQSAKRVAEEIGADFRILKIDELETAQIADNPTDRCYRCKRHLFERIQGEAAKLQAGWIMEGTNADDLKAYRPGIRAIRELGIISPLADACITKEEVRLLAKEYGISVAKKPSTPCLATRFPYGTRLTYADMRKVEEAESYLKELGIYNVRVRVHGDIARIEVDCQAMDVVMEYKKEIAEYLKSLGYVYIALDLEGFRSGSMDQNIEAHDRED</sequence>
<feature type="active site" description="Nucleophile and sulfur donor" evidence="1">
    <location>
        <position position="181"/>
    </location>
</feature>
<accession>A0A844F7F5</accession>
<dbReference type="RefSeq" id="WP_009248851.1">
    <property type="nucleotide sequence ID" value="NZ_CAJLHJ010000004.1"/>
</dbReference>
<dbReference type="PANTHER" id="PTHR43169">
    <property type="entry name" value="EXSB FAMILY PROTEIN"/>
    <property type="match status" value="1"/>
</dbReference>
<keyword evidence="3" id="KW-0808">Transferase</keyword>
<evidence type="ECO:0000313" key="3">
    <source>
        <dbReference type="EMBL" id="MSS41056.1"/>
    </source>
</evidence>
<reference evidence="3 4" key="1">
    <citation type="submission" date="2019-08" db="EMBL/GenBank/DDBJ databases">
        <title>In-depth cultivation of the pig gut microbiome towards novel bacterial diversity and tailored functional studies.</title>
        <authorList>
            <person name="Wylensek D."/>
            <person name="Hitch T.C.A."/>
            <person name="Clavel T."/>
        </authorList>
    </citation>
    <scope>NUCLEOTIDE SEQUENCE [LARGE SCALE GENOMIC DNA]</scope>
    <source>
        <strain evidence="3 4">BL-389-WT-3D</strain>
    </source>
</reference>
<dbReference type="InterPro" id="IPR014729">
    <property type="entry name" value="Rossmann-like_a/b/a_fold"/>
</dbReference>
<dbReference type="PANTHER" id="PTHR43169:SF2">
    <property type="entry name" value="NAD_GMP SYNTHASE DOMAIN-CONTAINING PROTEIN"/>
    <property type="match status" value="1"/>
</dbReference>